<reference evidence="2" key="1">
    <citation type="submission" date="2022-06" db="EMBL/GenBank/DDBJ databases">
        <title>Novel species in genus nocardia.</title>
        <authorList>
            <person name="Li F."/>
        </authorList>
    </citation>
    <scope>NUCLEOTIDE SEQUENCE</scope>
    <source>
        <strain evidence="2">CDC141</strain>
    </source>
</reference>
<feature type="region of interest" description="Disordered" evidence="1">
    <location>
        <begin position="67"/>
        <end position="86"/>
    </location>
</feature>
<gene>
    <name evidence="2" type="ORF">NDR86_13205</name>
</gene>
<keyword evidence="3" id="KW-1185">Reference proteome</keyword>
<proteinExistence type="predicted"/>
<protein>
    <submittedName>
        <fullName evidence="2">Uncharacterized protein</fullName>
    </submittedName>
</protein>
<organism evidence="2 3">
    <name type="scientific">Nocardia pulmonis</name>
    <dbReference type="NCBI Taxonomy" id="2951408"/>
    <lineage>
        <taxon>Bacteria</taxon>
        <taxon>Bacillati</taxon>
        <taxon>Actinomycetota</taxon>
        <taxon>Actinomycetes</taxon>
        <taxon>Mycobacteriales</taxon>
        <taxon>Nocardiaceae</taxon>
        <taxon>Nocardia</taxon>
    </lineage>
</organism>
<dbReference type="EMBL" id="JAMRXG010000005">
    <property type="protein sequence ID" value="MCM6774432.1"/>
    <property type="molecule type" value="Genomic_DNA"/>
</dbReference>
<accession>A0A9X2E515</accession>
<sequence>MNARIGQPAADIRALPPTIQELTANATAALTTTAADETRNLGPQIDPHLETAVDTILPAVHIEWAPTHDGNLESPETPPGMGAEPG</sequence>
<evidence type="ECO:0000313" key="3">
    <source>
        <dbReference type="Proteomes" id="UP001139157"/>
    </source>
</evidence>
<dbReference type="Proteomes" id="UP001139157">
    <property type="component" value="Unassembled WGS sequence"/>
</dbReference>
<dbReference type="RefSeq" id="WP_251911993.1">
    <property type="nucleotide sequence ID" value="NZ_JAMRXG010000005.1"/>
</dbReference>
<dbReference type="AlphaFoldDB" id="A0A9X2E515"/>
<comment type="caution">
    <text evidence="2">The sequence shown here is derived from an EMBL/GenBank/DDBJ whole genome shotgun (WGS) entry which is preliminary data.</text>
</comment>
<name>A0A9X2E515_9NOCA</name>
<evidence type="ECO:0000256" key="1">
    <source>
        <dbReference type="SAM" id="MobiDB-lite"/>
    </source>
</evidence>
<evidence type="ECO:0000313" key="2">
    <source>
        <dbReference type="EMBL" id="MCM6774432.1"/>
    </source>
</evidence>